<evidence type="ECO:0000256" key="6">
    <source>
        <dbReference type="ARBA" id="ARBA00023010"/>
    </source>
</evidence>
<organism evidence="9 10">
    <name type="scientific">Parenemella sanctibonifatiensis</name>
    <dbReference type="NCBI Taxonomy" id="2016505"/>
    <lineage>
        <taxon>Bacteria</taxon>
        <taxon>Bacillati</taxon>
        <taxon>Actinomycetota</taxon>
        <taxon>Actinomycetes</taxon>
        <taxon>Propionibacteriales</taxon>
        <taxon>Propionibacteriaceae</taxon>
        <taxon>Parenemella</taxon>
    </lineage>
</organism>
<dbReference type="Pfam" id="PF02416">
    <property type="entry name" value="TatA_B_E"/>
    <property type="match status" value="1"/>
</dbReference>
<dbReference type="AlphaFoldDB" id="A0A255EDF2"/>
<evidence type="ECO:0000256" key="7">
    <source>
        <dbReference type="ARBA" id="ARBA00023136"/>
    </source>
</evidence>
<evidence type="ECO:0000256" key="1">
    <source>
        <dbReference type="ARBA" id="ARBA00004167"/>
    </source>
</evidence>
<evidence type="ECO:0000256" key="4">
    <source>
        <dbReference type="ARBA" id="ARBA00022927"/>
    </source>
</evidence>
<keyword evidence="5 8" id="KW-1133">Transmembrane helix</keyword>
<evidence type="ECO:0000313" key="10">
    <source>
        <dbReference type="Proteomes" id="UP000216533"/>
    </source>
</evidence>
<dbReference type="GO" id="GO:0016020">
    <property type="term" value="C:membrane"/>
    <property type="evidence" value="ECO:0007669"/>
    <property type="project" value="UniProtKB-ARBA"/>
</dbReference>
<sequence>MGAVFDINPGEFLVLLVLAVIIFGPDKLPRLARKAAQVFNYVRNMAGNAQSQLRKELGPEFADLDVRDLNPKAFIQKHLLDDVEPVLSDVKADLADGKALAKTATDGVREDLDAASKDFNEISKGGAGAKVALVTVPFDPEAT</sequence>
<keyword evidence="7 8" id="KW-0472">Membrane</keyword>
<dbReference type="GO" id="GO:0015031">
    <property type="term" value="P:protein transport"/>
    <property type="evidence" value="ECO:0007669"/>
    <property type="project" value="UniProtKB-KW"/>
</dbReference>
<name>A0A255EDF2_9ACTN</name>
<dbReference type="NCBIfam" id="NF002375">
    <property type="entry name" value="PRK01371.1-2"/>
    <property type="match status" value="1"/>
</dbReference>
<proteinExistence type="predicted"/>
<accession>A0A255EDF2</accession>
<evidence type="ECO:0000256" key="8">
    <source>
        <dbReference type="SAM" id="Phobius"/>
    </source>
</evidence>
<evidence type="ECO:0008006" key="11">
    <source>
        <dbReference type="Google" id="ProtNLM"/>
    </source>
</evidence>
<evidence type="ECO:0000256" key="3">
    <source>
        <dbReference type="ARBA" id="ARBA00022692"/>
    </source>
</evidence>
<dbReference type="PRINTS" id="PR01506">
    <property type="entry name" value="TATBPROTEIN"/>
</dbReference>
<feature type="transmembrane region" description="Helical" evidence="8">
    <location>
        <begin position="12"/>
        <end position="28"/>
    </location>
</feature>
<protein>
    <recommendedName>
        <fullName evidence="11">Sec-independent protein translocase protein TatB</fullName>
    </recommendedName>
</protein>
<keyword evidence="3 8" id="KW-0812">Transmembrane</keyword>
<evidence type="ECO:0000256" key="5">
    <source>
        <dbReference type="ARBA" id="ARBA00022989"/>
    </source>
</evidence>
<reference evidence="9 10" key="1">
    <citation type="submission" date="2017-07" db="EMBL/GenBank/DDBJ databases">
        <title>Draft whole genome sequences of clinical Proprionibacteriaceae strains.</title>
        <authorList>
            <person name="Bernier A.-M."/>
            <person name="Bernard K."/>
            <person name="Domingo M.-C."/>
        </authorList>
    </citation>
    <scope>NUCLEOTIDE SEQUENCE [LARGE SCALE GENOMIC DNA]</scope>
    <source>
        <strain evidence="9 10">NML 160184</strain>
    </source>
</reference>
<keyword evidence="2" id="KW-0813">Transport</keyword>
<keyword evidence="4" id="KW-0653">Protein transport</keyword>
<dbReference type="InterPro" id="IPR003369">
    <property type="entry name" value="TatA/B/E"/>
</dbReference>
<evidence type="ECO:0000256" key="2">
    <source>
        <dbReference type="ARBA" id="ARBA00022448"/>
    </source>
</evidence>
<dbReference type="NCBIfam" id="NF002377">
    <property type="entry name" value="PRK01371.1-4"/>
    <property type="match status" value="1"/>
</dbReference>
<dbReference type="Proteomes" id="UP000216533">
    <property type="component" value="Unassembled WGS sequence"/>
</dbReference>
<comment type="caution">
    <text evidence="9">The sequence shown here is derived from an EMBL/GenBank/DDBJ whole genome shotgun (WGS) entry which is preliminary data.</text>
</comment>
<evidence type="ECO:0000313" key="9">
    <source>
        <dbReference type="EMBL" id="OYN89588.1"/>
    </source>
</evidence>
<dbReference type="Gene3D" id="1.20.5.3310">
    <property type="match status" value="1"/>
</dbReference>
<dbReference type="EMBL" id="NMVI01000008">
    <property type="protein sequence ID" value="OYN89588.1"/>
    <property type="molecule type" value="Genomic_DNA"/>
</dbReference>
<comment type="subcellular location">
    <subcellularLocation>
        <location evidence="1">Membrane</location>
        <topology evidence="1">Single-pass membrane protein</topology>
    </subcellularLocation>
</comment>
<keyword evidence="6" id="KW-0811">Translocation</keyword>
<gene>
    <name evidence="9" type="ORF">CGZ92_02370</name>
</gene>